<evidence type="ECO:0000256" key="15">
    <source>
        <dbReference type="PIRSR" id="PIRSR600829-1"/>
    </source>
</evidence>
<protein>
    <submittedName>
        <fullName evidence="20">Diacylglycerol kinase</fullName>
    </submittedName>
</protein>
<feature type="binding site" evidence="17">
    <location>
        <position position="104"/>
    </location>
    <ligand>
        <name>ATP</name>
        <dbReference type="ChEBI" id="CHEBI:30616"/>
    </ligand>
</feature>
<reference evidence="20 21" key="1">
    <citation type="journal article" date="2002" name="DNA Res.">
        <title>Complete genome structure of the thermophilic cyanobacterium Thermosynechococcus elongatus BP-1.</title>
        <authorList>
            <person name="Nakamura Y."/>
            <person name="Kaneko T."/>
            <person name="Sato S."/>
            <person name="Ikeuchi M."/>
            <person name="Katoh H."/>
            <person name="Sasamoto S."/>
            <person name="Watanabe A."/>
            <person name="Iriguchi M."/>
            <person name="Kawashima K."/>
            <person name="Kimura T."/>
            <person name="Kishida Y."/>
            <person name="Kiyokawa C."/>
            <person name="Kohara M."/>
            <person name="Matsumoto M."/>
            <person name="Matsuno A."/>
            <person name="Nakazaki N."/>
            <person name="Shimpo S."/>
            <person name="Sugimoto M."/>
            <person name="Takeuchi C."/>
            <person name="Yamada M."/>
            <person name="Tabata S."/>
        </authorList>
    </citation>
    <scope>NUCLEOTIDE SEQUENCE [LARGE SCALE GENOMIC DNA]</scope>
    <source>
        <strain evidence="21">IAM M-273 / NIES-2133 / BP-1</strain>
    </source>
</reference>
<feature type="binding site" evidence="18">
    <location>
        <position position="104"/>
    </location>
    <ligand>
        <name>a divalent metal cation</name>
        <dbReference type="ChEBI" id="CHEBI:60240"/>
    </ligand>
</feature>
<evidence type="ECO:0000256" key="3">
    <source>
        <dbReference type="ARBA" id="ARBA00022475"/>
    </source>
</evidence>
<evidence type="ECO:0000313" key="20">
    <source>
        <dbReference type="EMBL" id="BAC09138.1"/>
    </source>
</evidence>
<evidence type="ECO:0000256" key="16">
    <source>
        <dbReference type="PIRSR" id="PIRSR600829-2"/>
    </source>
</evidence>
<evidence type="ECO:0000256" key="8">
    <source>
        <dbReference type="ARBA" id="ARBA00022777"/>
    </source>
</evidence>
<dbReference type="CDD" id="cd14265">
    <property type="entry name" value="UDPK_IM_like"/>
    <property type="match status" value="1"/>
</dbReference>
<gene>
    <name evidence="20" type="ordered locus">tlr1586</name>
</gene>
<dbReference type="GO" id="GO:0046872">
    <property type="term" value="F:metal ion binding"/>
    <property type="evidence" value="ECO:0007669"/>
    <property type="project" value="UniProtKB-KW"/>
</dbReference>
<keyword evidence="12 19" id="KW-0472">Membrane</keyword>
<feature type="binding site" evidence="16">
    <location>
        <position position="97"/>
    </location>
    <ligand>
        <name>substrate</name>
    </ligand>
</feature>
<dbReference type="Gene3D" id="1.10.287.3610">
    <property type="match status" value="1"/>
</dbReference>
<dbReference type="STRING" id="197221.gene:10748188"/>
<dbReference type="Proteomes" id="UP000000440">
    <property type="component" value="Chromosome"/>
</dbReference>
<keyword evidence="5" id="KW-0808">Transferase</keyword>
<keyword evidence="9 17" id="KW-0067">ATP-binding</keyword>
<keyword evidence="11" id="KW-0443">Lipid metabolism</keyword>
<feature type="transmembrane region" description="Helical" evidence="19">
    <location>
        <begin position="83"/>
        <end position="107"/>
    </location>
</feature>
<sequence length="158" mass="16783">MFGVMGNLMTQKVLATYVEKASGITLLRQRSYRVASSLLNSFRYAWAGVVYAFQTQRNFRVHTAVGLSAIALSGLLKLPPVEVAVIVLTIAVVMGLELVNTALEAVVDLTVGREYHELARIAKDCAAGAVLLSAIAAVGVAMALIVPPLVYPIVGTLL</sequence>
<keyword evidence="8 20" id="KW-0418">Kinase</keyword>
<proteinExistence type="inferred from homology"/>
<feature type="transmembrane region" description="Helical" evidence="19">
    <location>
        <begin position="128"/>
        <end position="151"/>
    </location>
</feature>
<dbReference type="InterPro" id="IPR033717">
    <property type="entry name" value="UDPK"/>
</dbReference>
<dbReference type="PROSITE" id="PS01069">
    <property type="entry name" value="DAGK_PROKAR"/>
    <property type="match status" value="1"/>
</dbReference>
<dbReference type="InterPro" id="IPR036945">
    <property type="entry name" value="DAGK_sf"/>
</dbReference>
<evidence type="ECO:0000256" key="9">
    <source>
        <dbReference type="ARBA" id="ARBA00022840"/>
    </source>
</evidence>
<dbReference type="EMBL" id="BA000039">
    <property type="protein sequence ID" value="BAC09138.1"/>
    <property type="molecule type" value="Genomic_DNA"/>
</dbReference>
<evidence type="ECO:0000256" key="5">
    <source>
        <dbReference type="ARBA" id="ARBA00022679"/>
    </source>
</evidence>
<dbReference type="GO" id="GO:0008654">
    <property type="term" value="P:phospholipid biosynthetic process"/>
    <property type="evidence" value="ECO:0007669"/>
    <property type="project" value="UniProtKB-KW"/>
</dbReference>
<comment type="cofactor">
    <cofactor evidence="18">
        <name>Mg(2+)</name>
        <dbReference type="ChEBI" id="CHEBI:18420"/>
    </cofactor>
    <text evidence="18">Mn(2+), Zn(2+), Cd(2+) and Co(2+) support activity to lesser extents.</text>
</comment>
<evidence type="ECO:0000256" key="17">
    <source>
        <dbReference type="PIRSR" id="PIRSR600829-3"/>
    </source>
</evidence>
<evidence type="ECO:0000256" key="12">
    <source>
        <dbReference type="ARBA" id="ARBA00023136"/>
    </source>
</evidence>
<evidence type="ECO:0000256" key="10">
    <source>
        <dbReference type="ARBA" id="ARBA00022989"/>
    </source>
</evidence>
<organism evidence="20 21">
    <name type="scientific">Thermosynechococcus vestitus (strain NIES-2133 / IAM M-273 / BP-1)</name>
    <dbReference type="NCBI Taxonomy" id="197221"/>
    <lineage>
        <taxon>Bacteria</taxon>
        <taxon>Bacillati</taxon>
        <taxon>Cyanobacteriota</taxon>
        <taxon>Cyanophyceae</taxon>
        <taxon>Acaryochloridales</taxon>
        <taxon>Thermosynechococcaceae</taxon>
        <taxon>Thermosynechococcus</taxon>
    </lineage>
</organism>
<keyword evidence="18" id="KW-0479">Metal-binding</keyword>
<evidence type="ECO:0000256" key="13">
    <source>
        <dbReference type="ARBA" id="ARBA00023209"/>
    </source>
</evidence>
<name>Q8DIJ9_THEVB</name>
<keyword evidence="13" id="KW-0594">Phospholipid biosynthesis</keyword>
<keyword evidence="7 17" id="KW-0547">Nucleotide-binding</keyword>
<feature type="active site" description="Proton acceptor" evidence="15">
    <location>
        <position position="97"/>
    </location>
</feature>
<feature type="binding site" evidence="17">
    <location>
        <begin position="114"/>
        <end position="116"/>
    </location>
    <ligand>
        <name>ATP</name>
        <dbReference type="ChEBI" id="CHEBI:30616"/>
    </ligand>
</feature>
<evidence type="ECO:0000256" key="7">
    <source>
        <dbReference type="ARBA" id="ARBA00022741"/>
    </source>
</evidence>
<dbReference type="PANTHER" id="PTHR34299">
    <property type="entry name" value="DIACYLGLYCEROL KINASE"/>
    <property type="match status" value="1"/>
</dbReference>
<dbReference type="EnsemblBacteria" id="BAC09138">
    <property type="protein sequence ID" value="BAC09138"/>
    <property type="gene ID" value="BAC09138"/>
</dbReference>
<evidence type="ECO:0000313" key="21">
    <source>
        <dbReference type="Proteomes" id="UP000000440"/>
    </source>
</evidence>
<evidence type="ECO:0000256" key="2">
    <source>
        <dbReference type="ARBA" id="ARBA00005967"/>
    </source>
</evidence>
<dbReference type="PATRIC" id="fig|197221.4.peg.1663"/>
<dbReference type="KEGG" id="tel:tlr1586"/>
<dbReference type="GO" id="GO:0005524">
    <property type="term" value="F:ATP binding"/>
    <property type="evidence" value="ECO:0007669"/>
    <property type="project" value="UniProtKB-KW"/>
</dbReference>
<accession>Q8DIJ9</accession>
<evidence type="ECO:0000256" key="1">
    <source>
        <dbReference type="ARBA" id="ARBA00004651"/>
    </source>
</evidence>
<dbReference type="GO" id="GO:0016301">
    <property type="term" value="F:kinase activity"/>
    <property type="evidence" value="ECO:0007669"/>
    <property type="project" value="UniProtKB-KW"/>
</dbReference>
<feature type="binding site" evidence="17">
    <location>
        <begin position="123"/>
        <end position="124"/>
    </location>
    <ligand>
        <name>ATP</name>
        <dbReference type="ChEBI" id="CHEBI:30616"/>
    </ligand>
</feature>
<keyword evidence="10 19" id="KW-1133">Transmembrane helix</keyword>
<evidence type="ECO:0000256" key="11">
    <source>
        <dbReference type="ARBA" id="ARBA00023098"/>
    </source>
</evidence>
<comment type="similarity">
    <text evidence="2">Belongs to the bacterial diacylglycerol kinase family.</text>
</comment>
<keyword evidence="3" id="KW-1003">Cell membrane</keyword>
<keyword evidence="6 19" id="KW-0812">Transmembrane</keyword>
<dbReference type="GO" id="GO:0005886">
    <property type="term" value="C:plasma membrane"/>
    <property type="evidence" value="ECO:0007669"/>
    <property type="project" value="UniProtKB-SubCell"/>
</dbReference>
<keyword evidence="14" id="KW-1208">Phospholipid metabolism</keyword>
<evidence type="ECO:0000256" key="18">
    <source>
        <dbReference type="PIRSR" id="PIRSR600829-4"/>
    </source>
</evidence>
<dbReference type="AlphaFoldDB" id="Q8DIJ9"/>
<dbReference type="eggNOG" id="COG0818">
    <property type="taxonomic scope" value="Bacteria"/>
</dbReference>
<keyword evidence="4" id="KW-0444">Lipid biosynthesis</keyword>
<evidence type="ECO:0000256" key="4">
    <source>
        <dbReference type="ARBA" id="ARBA00022516"/>
    </source>
</evidence>
<dbReference type="Pfam" id="PF01219">
    <property type="entry name" value="DAGK_prokar"/>
    <property type="match status" value="1"/>
</dbReference>
<evidence type="ECO:0000256" key="14">
    <source>
        <dbReference type="ARBA" id="ARBA00023264"/>
    </source>
</evidence>
<evidence type="ECO:0000256" key="6">
    <source>
        <dbReference type="ARBA" id="ARBA00022692"/>
    </source>
</evidence>
<feature type="binding site" evidence="17">
    <location>
        <position position="44"/>
    </location>
    <ligand>
        <name>ATP</name>
        <dbReference type="ChEBI" id="CHEBI:30616"/>
    </ligand>
</feature>
<keyword evidence="21" id="KW-1185">Reference proteome</keyword>
<dbReference type="PANTHER" id="PTHR34299:SF1">
    <property type="entry name" value="DIACYLGLYCEROL KINASE"/>
    <property type="match status" value="1"/>
</dbReference>
<keyword evidence="18" id="KW-0460">Magnesium</keyword>
<dbReference type="InterPro" id="IPR000829">
    <property type="entry name" value="DAGK"/>
</dbReference>
<comment type="subcellular location">
    <subcellularLocation>
        <location evidence="1">Cell membrane</location>
        <topology evidence="1">Multi-pass membrane protein</topology>
    </subcellularLocation>
</comment>
<evidence type="ECO:0000256" key="19">
    <source>
        <dbReference type="SAM" id="Phobius"/>
    </source>
</evidence>